<gene>
    <name evidence="3" type="ORF">FOB82_01405</name>
</gene>
<evidence type="ECO:0000256" key="1">
    <source>
        <dbReference type="SAM" id="MobiDB-lite"/>
    </source>
</evidence>
<feature type="transmembrane region" description="Helical" evidence="2">
    <location>
        <begin position="254"/>
        <end position="277"/>
    </location>
</feature>
<dbReference type="KEGG" id="cxe:FOB82_01405"/>
<feature type="compositionally biased region" description="Basic residues" evidence="1">
    <location>
        <begin position="12"/>
        <end position="72"/>
    </location>
</feature>
<evidence type="ECO:0008006" key="5">
    <source>
        <dbReference type="Google" id="ProtNLM"/>
    </source>
</evidence>
<feature type="transmembrane region" description="Helical" evidence="2">
    <location>
        <begin position="196"/>
        <end position="218"/>
    </location>
</feature>
<reference evidence="3 4" key="1">
    <citation type="submission" date="2019-11" db="EMBL/GenBank/DDBJ databases">
        <title>FDA dAtabase for Regulatory Grade micrObial Sequences (FDA-ARGOS): Supporting development and validation of Infectious Disease Dx tests.</title>
        <authorList>
            <person name="Kerrigan L."/>
            <person name="Long C."/>
            <person name="Tallon L."/>
            <person name="Sadzewicz L."/>
            <person name="Vavikolanu K."/>
            <person name="Mehta A."/>
            <person name="Aluvathingal J."/>
            <person name="Nadendla S."/>
            <person name="Yan Y."/>
            <person name="Sichtig H."/>
        </authorList>
    </citation>
    <scope>NUCLEOTIDE SEQUENCE [LARGE SCALE GENOMIC DNA]</scope>
    <source>
        <strain evidence="3 4">FDAARGOS_674</strain>
    </source>
</reference>
<keyword evidence="2" id="KW-0472">Membrane</keyword>
<dbReference type="EMBL" id="CP046322">
    <property type="protein sequence ID" value="QGS33801.1"/>
    <property type="molecule type" value="Genomic_DNA"/>
</dbReference>
<dbReference type="GO" id="GO:0016020">
    <property type="term" value="C:membrane"/>
    <property type="evidence" value="ECO:0007669"/>
    <property type="project" value="InterPro"/>
</dbReference>
<evidence type="ECO:0000313" key="3">
    <source>
        <dbReference type="EMBL" id="QGS33801.1"/>
    </source>
</evidence>
<dbReference type="PANTHER" id="PTHR38457">
    <property type="entry name" value="REGULATOR ABRB-RELATED"/>
    <property type="match status" value="1"/>
</dbReference>
<accession>A0A6B8TLX8</accession>
<protein>
    <recommendedName>
        <fullName evidence="5">AbrB family transcriptional regulator</fullName>
    </recommendedName>
</protein>
<feature type="region of interest" description="Disordered" evidence="1">
    <location>
        <begin position="1"/>
        <end position="103"/>
    </location>
</feature>
<feature type="transmembrane region" description="Helical" evidence="2">
    <location>
        <begin position="401"/>
        <end position="423"/>
    </location>
</feature>
<dbReference type="NCBIfam" id="TIGR03082">
    <property type="entry name" value="Gneg_AbrB_dup"/>
    <property type="match status" value="1"/>
</dbReference>
<dbReference type="PANTHER" id="PTHR38457:SF1">
    <property type="entry name" value="REGULATOR ABRB-RELATED"/>
    <property type="match status" value="1"/>
</dbReference>
<dbReference type="InterPro" id="IPR017516">
    <property type="entry name" value="AbrB_dup"/>
</dbReference>
<dbReference type="InterPro" id="IPR007820">
    <property type="entry name" value="AbrB_fam"/>
</dbReference>
<feature type="transmembrane region" description="Helical" evidence="2">
    <location>
        <begin position="454"/>
        <end position="473"/>
    </location>
</feature>
<feature type="transmembrane region" description="Helical" evidence="2">
    <location>
        <begin position="139"/>
        <end position="160"/>
    </location>
</feature>
<feature type="transmembrane region" description="Helical" evidence="2">
    <location>
        <begin position="114"/>
        <end position="133"/>
    </location>
</feature>
<dbReference type="Pfam" id="PF05145">
    <property type="entry name" value="AbrB"/>
    <property type="match status" value="1"/>
</dbReference>
<evidence type="ECO:0000256" key="2">
    <source>
        <dbReference type="SAM" id="Phobius"/>
    </source>
</evidence>
<feature type="compositionally biased region" description="Basic residues" evidence="1">
    <location>
        <begin position="88"/>
        <end position="97"/>
    </location>
</feature>
<name>A0A6B8TLX8_9CORY</name>
<feature type="transmembrane region" description="Helical" evidence="2">
    <location>
        <begin position="347"/>
        <end position="363"/>
    </location>
</feature>
<dbReference type="Proteomes" id="UP000426857">
    <property type="component" value="Chromosome"/>
</dbReference>
<organism evidence="3 4">
    <name type="scientific">Corynebacterium xerosis</name>
    <dbReference type="NCBI Taxonomy" id="1725"/>
    <lineage>
        <taxon>Bacteria</taxon>
        <taxon>Bacillati</taxon>
        <taxon>Actinomycetota</taxon>
        <taxon>Actinomycetes</taxon>
        <taxon>Mycobacteriales</taxon>
        <taxon>Corynebacteriaceae</taxon>
        <taxon>Corynebacterium</taxon>
    </lineage>
</organism>
<keyword evidence="2" id="KW-1133">Transmembrane helix</keyword>
<sequence length="485" mass="50614">MDSAGGGAAFRQGRRRADRRGRRARRSRRRPPRGRAPSLRRGRRGRGRSRRDRVRRGPRRRRRRRGNRAVPRRRGDPRGPGPDSPAHRVGRCRRHVGPRPTDAALGLSGIRATIAFLVPWLLCAAGGAAAAWAGVPAGWLVGAMVPAVVLSLAAGGRAAPDVGWTRPWPNRFGQTVIALLAVGPVAQSQAGELLAGLPLALLITVASMLVAFAASTFLHRRTGIDRATSVVATLPGGASLMLALAREAGADEKFVVFAQYLRLLIVSLSLPLVVLLLDGTAPEEAAAVSTATSTPASTTTSVAASGATHTGTWEHWAGDWSSWAMIIAAMGLGTVVAKLIPRFPAPFLIPAILAGAAAALVWPDVVPDMPQAAIAAAFIVLGTAAGSGMNGEKMAEFRRSLPYILAGVGMLMAAMAACAWAMWGLGIAGGVDSYLATAPGASEPVFGFVAERGGAGLVVVMHVVRIITVAVAAPSVPRLLRRFTA</sequence>
<keyword evidence="2" id="KW-0812">Transmembrane</keyword>
<evidence type="ECO:0000313" key="4">
    <source>
        <dbReference type="Proteomes" id="UP000426857"/>
    </source>
</evidence>
<dbReference type="GO" id="GO:0010468">
    <property type="term" value="P:regulation of gene expression"/>
    <property type="evidence" value="ECO:0007669"/>
    <property type="project" value="InterPro"/>
</dbReference>
<proteinExistence type="predicted"/>
<feature type="transmembrane region" description="Helical" evidence="2">
    <location>
        <begin position="369"/>
        <end position="389"/>
    </location>
</feature>
<dbReference type="AlphaFoldDB" id="A0A6B8TLX8"/>